<feature type="transmembrane region" description="Helical" evidence="1">
    <location>
        <begin position="7"/>
        <end position="26"/>
    </location>
</feature>
<feature type="transmembrane region" description="Helical" evidence="1">
    <location>
        <begin position="32"/>
        <end position="50"/>
    </location>
</feature>
<keyword evidence="1" id="KW-1133">Transmembrane helix</keyword>
<reference evidence="3" key="1">
    <citation type="submission" date="2023-07" db="EMBL/GenBank/DDBJ databases">
        <title>30 novel species of actinomycetes from the DSMZ collection.</title>
        <authorList>
            <person name="Nouioui I."/>
        </authorList>
    </citation>
    <scope>NUCLEOTIDE SEQUENCE [LARGE SCALE GENOMIC DNA]</scope>
    <source>
        <strain evidence="3">DSM 41981</strain>
    </source>
</reference>
<dbReference type="RefSeq" id="WP_161353227.1">
    <property type="nucleotide sequence ID" value="NZ_JAVRES010000016.1"/>
</dbReference>
<name>A0ABD5EWJ3_9ACTN</name>
<proteinExistence type="predicted"/>
<organism evidence="2 3">
    <name type="scientific">Streptomyces doudnae</name>
    <dbReference type="NCBI Taxonomy" id="3075536"/>
    <lineage>
        <taxon>Bacteria</taxon>
        <taxon>Bacillati</taxon>
        <taxon>Actinomycetota</taxon>
        <taxon>Actinomycetes</taxon>
        <taxon>Kitasatosporales</taxon>
        <taxon>Streptomycetaceae</taxon>
        <taxon>Streptomyces</taxon>
    </lineage>
</organism>
<comment type="caution">
    <text evidence="2">The sequence shown here is derived from an EMBL/GenBank/DDBJ whole genome shotgun (WGS) entry which is preliminary data.</text>
</comment>
<keyword evidence="3" id="KW-1185">Reference proteome</keyword>
<sequence length="55" mass="5725">MSQNKQNGMAPAFPLFIGAVIAAVAFSQDNRGGAVLGLVAGAVISLIVSVRRRKR</sequence>
<keyword evidence="1" id="KW-0472">Membrane</keyword>
<evidence type="ECO:0000313" key="2">
    <source>
        <dbReference type="EMBL" id="MDT0438230.1"/>
    </source>
</evidence>
<protein>
    <submittedName>
        <fullName evidence="2">Uncharacterized protein</fullName>
    </submittedName>
</protein>
<keyword evidence="1" id="KW-0812">Transmembrane</keyword>
<gene>
    <name evidence="2" type="ORF">RM877_26440</name>
</gene>
<evidence type="ECO:0000256" key="1">
    <source>
        <dbReference type="SAM" id="Phobius"/>
    </source>
</evidence>
<dbReference type="AlphaFoldDB" id="A0ABD5EWJ3"/>
<dbReference type="Proteomes" id="UP001183535">
    <property type="component" value="Unassembled WGS sequence"/>
</dbReference>
<dbReference type="EMBL" id="JAVRES010000016">
    <property type="protein sequence ID" value="MDT0438230.1"/>
    <property type="molecule type" value="Genomic_DNA"/>
</dbReference>
<evidence type="ECO:0000313" key="3">
    <source>
        <dbReference type="Proteomes" id="UP001183535"/>
    </source>
</evidence>
<accession>A0ABD5EWJ3</accession>